<evidence type="ECO:0000256" key="1">
    <source>
        <dbReference type="SAM" id="Coils"/>
    </source>
</evidence>
<accession>A0ABQ5IML5</accession>
<reference evidence="3" key="1">
    <citation type="journal article" date="2022" name="Int. J. Mol. Sci.">
        <title>Draft Genome of Tanacetum Coccineum: Genomic Comparison of Closely Related Tanacetum-Family Plants.</title>
        <authorList>
            <person name="Yamashiro T."/>
            <person name="Shiraishi A."/>
            <person name="Nakayama K."/>
            <person name="Satake H."/>
        </authorList>
    </citation>
    <scope>NUCLEOTIDE SEQUENCE</scope>
</reference>
<feature type="coiled-coil region" evidence="1">
    <location>
        <begin position="130"/>
        <end position="160"/>
    </location>
</feature>
<feature type="region of interest" description="Disordered" evidence="2">
    <location>
        <begin position="187"/>
        <end position="208"/>
    </location>
</feature>
<evidence type="ECO:0000256" key="2">
    <source>
        <dbReference type="SAM" id="MobiDB-lite"/>
    </source>
</evidence>
<feature type="compositionally biased region" description="Polar residues" evidence="2">
    <location>
        <begin position="252"/>
        <end position="264"/>
    </location>
</feature>
<organism evidence="3 4">
    <name type="scientific">Tanacetum coccineum</name>
    <dbReference type="NCBI Taxonomy" id="301880"/>
    <lineage>
        <taxon>Eukaryota</taxon>
        <taxon>Viridiplantae</taxon>
        <taxon>Streptophyta</taxon>
        <taxon>Embryophyta</taxon>
        <taxon>Tracheophyta</taxon>
        <taxon>Spermatophyta</taxon>
        <taxon>Magnoliopsida</taxon>
        <taxon>eudicotyledons</taxon>
        <taxon>Gunneridae</taxon>
        <taxon>Pentapetalae</taxon>
        <taxon>asterids</taxon>
        <taxon>campanulids</taxon>
        <taxon>Asterales</taxon>
        <taxon>Asteraceae</taxon>
        <taxon>Asteroideae</taxon>
        <taxon>Anthemideae</taxon>
        <taxon>Anthemidinae</taxon>
        <taxon>Tanacetum</taxon>
    </lineage>
</organism>
<gene>
    <name evidence="3" type="ORF">Tco_1111740</name>
</gene>
<keyword evidence="1" id="KW-0175">Coiled coil</keyword>
<sequence>MDSNTLKWIKVQFEGDETSSGIVSVEEIEEKELEAHYGFMAKFQEVLPAESSSMITHWNRSTQRKIKECECLAQKLSKQTESVNKEVHNNLLKSFSKLEKHSISLELALQQCKEQMKNNSVCKENGSNVFRKEREQYHEIQDLKAQMQDKNIAISELKKLIENCKGKSVETQFNKPSIVRQPNAQRIPKPSVLGKPTPFSNSPKMRSFQTKQSVNKTNVSDGLFKQVTQQNLPQIRKQAVRNTNVIAPGPSRNFSKACVTSVTKGKSRLK</sequence>
<name>A0ABQ5IML5_9ASTR</name>
<reference evidence="3" key="2">
    <citation type="submission" date="2022-01" db="EMBL/GenBank/DDBJ databases">
        <authorList>
            <person name="Yamashiro T."/>
            <person name="Shiraishi A."/>
            <person name="Satake H."/>
            <person name="Nakayama K."/>
        </authorList>
    </citation>
    <scope>NUCLEOTIDE SEQUENCE</scope>
</reference>
<dbReference type="EMBL" id="BQNB010020960">
    <property type="protein sequence ID" value="GJU01402.1"/>
    <property type="molecule type" value="Genomic_DNA"/>
</dbReference>
<dbReference type="Proteomes" id="UP001151760">
    <property type="component" value="Unassembled WGS sequence"/>
</dbReference>
<evidence type="ECO:0000313" key="3">
    <source>
        <dbReference type="EMBL" id="GJU01402.1"/>
    </source>
</evidence>
<feature type="coiled-coil region" evidence="1">
    <location>
        <begin position="59"/>
        <end position="86"/>
    </location>
</feature>
<evidence type="ECO:0008006" key="5">
    <source>
        <dbReference type="Google" id="ProtNLM"/>
    </source>
</evidence>
<feature type="compositionally biased region" description="Polar residues" evidence="2">
    <location>
        <begin position="198"/>
        <end position="208"/>
    </location>
</feature>
<keyword evidence="4" id="KW-1185">Reference proteome</keyword>
<proteinExistence type="predicted"/>
<comment type="caution">
    <text evidence="3">The sequence shown here is derived from an EMBL/GenBank/DDBJ whole genome shotgun (WGS) entry which is preliminary data.</text>
</comment>
<evidence type="ECO:0000313" key="4">
    <source>
        <dbReference type="Proteomes" id="UP001151760"/>
    </source>
</evidence>
<protein>
    <recommendedName>
        <fullName evidence="5">Kinesin-like protein</fullName>
    </recommendedName>
</protein>
<feature type="region of interest" description="Disordered" evidence="2">
    <location>
        <begin position="246"/>
        <end position="270"/>
    </location>
</feature>